<feature type="region of interest" description="Disordered" evidence="1">
    <location>
        <begin position="1"/>
        <end position="164"/>
    </location>
</feature>
<feature type="region of interest" description="Disordered" evidence="1">
    <location>
        <begin position="610"/>
        <end position="632"/>
    </location>
</feature>
<feature type="compositionally biased region" description="Polar residues" evidence="1">
    <location>
        <begin position="310"/>
        <end position="326"/>
    </location>
</feature>
<comment type="caution">
    <text evidence="2">The sequence shown here is derived from an EMBL/GenBank/DDBJ whole genome shotgun (WGS) entry which is preliminary data.</text>
</comment>
<accession>A0A250XD34</accession>
<feature type="region of interest" description="Disordered" evidence="1">
    <location>
        <begin position="691"/>
        <end position="724"/>
    </location>
</feature>
<feature type="compositionally biased region" description="Low complexity" evidence="1">
    <location>
        <begin position="411"/>
        <end position="423"/>
    </location>
</feature>
<feature type="compositionally biased region" description="Gly residues" evidence="1">
    <location>
        <begin position="982"/>
        <end position="992"/>
    </location>
</feature>
<name>A0A250XD34_9CHLO</name>
<feature type="compositionally biased region" description="Low complexity" evidence="1">
    <location>
        <begin position="75"/>
        <end position="84"/>
    </location>
</feature>
<organism evidence="2 3">
    <name type="scientific">Chlamydomonas eustigma</name>
    <dbReference type="NCBI Taxonomy" id="1157962"/>
    <lineage>
        <taxon>Eukaryota</taxon>
        <taxon>Viridiplantae</taxon>
        <taxon>Chlorophyta</taxon>
        <taxon>core chlorophytes</taxon>
        <taxon>Chlorophyceae</taxon>
        <taxon>CS clade</taxon>
        <taxon>Chlamydomonadales</taxon>
        <taxon>Chlamydomonadaceae</taxon>
        <taxon>Chlamydomonas</taxon>
    </lineage>
</organism>
<dbReference type="EMBL" id="BEGY01000059">
    <property type="protein sequence ID" value="GAX80993.1"/>
    <property type="molecule type" value="Genomic_DNA"/>
</dbReference>
<feature type="compositionally biased region" description="Low complexity" evidence="1">
    <location>
        <begin position="48"/>
        <end position="61"/>
    </location>
</feature>
<feature type="compositionally biased region" description="Polar residues" evidence="1">
    <location>
        <begin position="13"/>
        <end position="22"/>
    </location>
</feature>
<feature type="region of interest" description="Disordered" evidence="1">
    <location>
        <begin position="305"/>
        <end position="339"/>
    </location>
</feature>
<feature type="region of interest" description="Disordered" evidence="1">
    <location>
        <begin position="966"/>
        <end position="1000"/>
    </location>
</feature>
<feature type="compositionally biased region" description="Low complexity" evidence="1">
    <location>
        <begin position="810"/>
        <end position="835"/>
    </location>
</feature>
<keyword evidence="3" id="KW-1185">Reference proteome</keyword>
<gene>
    <name evidence="2" type="ORF">CEUSTIGMA_g8428.t1</name>
</gene>
<feature type="region of interest" description="Disordered" evidence="1">
    <location>
        <begin position="804"/>
        <end position="841"/>
    </location>
</feature>
<feature type="compositionally biased region" description="Low complexity" evidence="1">
    <location>
        <begin position="328"/>
        <end position="339"/>
    </location>
</feature>
<evidence type="ECO:0000256" key="1">
    <source>
        <dbReference type="SAM" id="MobiDB-lite"/>
    </source>
</evidence>
<evidence type="ECO:0000313" key="2">
    <source>
        <dbReference type="EMBL" id="GAX80993.1"/>
    </source>
</evidence>
<feature type="region of interest" description="Disordered" evidence="1">
    <location>
        <begin position="554"/>
        <end position="598"/>
    </location>
</feature>
<reference evidence="2 3" key="1">
    <citation type="submission" date="2017-08" db="EMBL/GenBank/DDBJ databases">
        <title>Acidophilic green algal genome provides insights into adaptation to an acidic environment.</title>
        <authorList>
            <person name="Hirooka S."/>
            <person name="Hirose Y."/>
            <person name="Kanesaki Y."/>
            <person name="Higuchi S."/>
            <person name="Fujiwara T."/>
            <person name="Onuma R."/>
            <person name="Era A."/>
            <person name="Ohbayashi R."/>
            <person name="Uzuka A."/>
            <person name="Nozaki H."/>
            <person name="Yoshikawa H."/>
            <person name="Miyagishima S.Y."/>
        </authorList>
    </citation>
    <scope>NUCLEOTIDE SEQUENCE [LARGE SCALE GENOMIC DNA]</scope>
    <source>
        <strain evidence="2 3">NIES-2499</strain>
    </source>
</reference>
<feature type="region of interest" description="Disordered" evidence="1">
    <location>
        <begin position="390"/>
        <end position="454"/>
    </location>
</feature>
<dbReference type="AlphaFoldDB" id="A0A250XD34"/>
<evidence type="ECO:0000313" key="3">
    <source>
        <dbReference type="Proteomes" id="UP000232323"/>
    </source>
</evidence>
<feature type="compositionally biased region" description="Basic and acidic residues" evidence="1">
    <location>
        <begin position="126"/>
        <end position="138"/>
    </location>
</feature>
<sequence length="1000" mass="104709">MENVAGISGLASAESSVQTSSMKDAEATVMACSTELHRSNSEQSVENPSIQSSLPSLSSPSKLEDVPGIAGGLSALTVKTAKVTTTDKRSSTQPRLLDDGSDSAAPHTLPSSLPPVFPNHQPSNFDRARSASQKRESVKAVFDSVPFTPSQGVRAPSPVASNGESPPVGVFPPIYGYQPQGYYGAGMAGQDPVMAANHMAFTPFMGYGPPSLSIHEPPSPLMGSPVGTPTAMMFPQTPFAGAHNLAHYASGNMAAYAANGNPFASDMNSLSPQHSSGNVANPYNYYHPIFNNYLPAVLSPYNHPQPALSRGNSTSYSRKGSYSGHANGNGMSRMSGNGSLRQQQLEVQNYPPYQEFMHFNDPPVFSPGHSRTSSRSWNRMSGIFEVMDADPALQSSKPRKSDSTESSGLHPAAAAAAAQQAPASLDTRNLSEGKKGTPAALEDAPIPPHNTQESFGGSHAYPTSMLNHLMPQNQLESMGYIMAPYAMPFMAGALPMYDPGYSYQYQMLYLPQPQQMMQQQQQAIRPLRAGNMYSPPQQRGPSNFEFPDLSARSTRMNQYGGSGASSKMHYQGPHSAMNGQNTPGPGRASDQPPLHSSIASPDVLMNQMAALSAGPNDPPSNRTGGSAAMSAAVTRSNFKRRNAAEVKMGPDGQPQLNARQRRTLRRAQERALKGLIEASKPLLMQSMNGHISESQQDTEGGESGSEDGNGSQSSRQHHHQQVVDQDRTDLYLGAALSVATGSAGPKAAAAAVEALSKAAADLHSMDLNHLLPARENVKDGGLLDDKLLRDLKIIQNLLGAIKLQSPNKTSSPQPASSAANNSNHSHSHSPVGSSSIATGSSAFTSRSELPSALNPLTANMQVAKVLSAASATGHVPLSSPTGGPNVATSPANISSARMAVAAAAAMVHLPPELQDLGRKMRAIMEGGAEHGGADTLSMLVLGMQQQQQQQVFLASQASLGTSVTVSLGSSEGGSPLASTGNHSGGGGGGRGGRAVSEAVC</sequence>
<proteinExistence type="predicted"/>
<dbReference type="OrthoDB" id="544530at2759"/>
<protein>
    <submittedName>
        <fullName evidence="2">Uncharacterized protein</fullName>
    </submittedName>
</protein>
<feature type="region of interest" description="Disordered" evidence="1">
    <location>
        <begin position="644"/>
        <end position="665"/>
    </location>
</feature>
<dbReference type="Proteomes" id="UP000232323">
    <property type="component" value="Unassembled WGS sequence"/>
</dbReference>